<dbReference type="EMBL" id="CP002100">
    <property type="protein sequence ID" value="ADN49742.1"/>
    <property type="molecule type" value="Genomic_DNA"/>
</dbReference>
<sequence>MINPIEHVELSTHVHATESELKVVRALLNLLPPQYRDGINIMRSGGQGHFGNDIGTIKVQFKGQDALQIAQHILKAVDQLDREIILVTINSRFSDGKLYLRFNKQLAYNGVARLDDGDDVIKVIIRFNHWVIKNEGIETIIKQLMRH</sequence>
<protein>
    <recommendedName>
        <fullName evidence="3">Exosome subunit</fullName>
    </recommendedName>
</protein>
<dbReference type="STRING" id="572478.Vdis_0336"/>
<accession>E1QTM7</accession>
<dbReference type="Proteomes" id="UP000006681">
    <property type="component" value="Chromosome"/>
</dbReference>
<gene>
    <name evidence="1" type="ordered locus">Vdis_0336</name>
</gene>
<dbReference type="Pfam" id="PF01877">
    <property type="entry name" value="RNA_binding"/>
    <property type="match status" value="1"/>
</dbReference>
<organism evidence="1 2">
    <name type="scientific">Vulcanisaeta distributa (strain DSM 14429 / JCM 11212 / NBRC 100878 / IC-017)</name>
    <dbReference type="NCBI Taxonomy" id="572478"/>
    <lineage>
        <taxon>Archaea</taxon>
        <taxon>Thermoproteota</taxon>
        <taxon>Thermoprotei</taxon>
        <taxon>Thermoproteales</taxon>
        <taxon>Thermoproteaceae</taxon>
        <taxon>Vulcanisaeta</taxon>
    </lineage>
</organism>
<reference evidence="1 2" key="1">
    <citation type="journal article" date="2010" name="Stand. Genomic Sci.">
        <title>Complete genome sequence of Vulcanisaeta distributa type strain (IC-017).</title>
        <authorList>
            <person name="Mavromatis K."/>
            <person name="Sikorski J."/>
            <person name="Pabst E."/>
            <person name="Teshima H."/>
            <person name="Lapidus A."/>
            <person name="Lucas S."/>
            <person name="Nolan M."/>
            <person name="Glavina Del Rio T."/>
            <person name="Cheng J.F."/>
            <person name="Bruce D."/>
            <person name="Goodwin L."/>
            <person name="Pitluck S."/>
            <person name="Liolios K."/>
            <person name="Ivanova N."/>
            <person name="Mikhailova N."/>
            <person name="Pati A."/>
            <person name="Chen A."/>
            <person name="Palaniappan K."/>
            <person name="Land M."/>
            <person name="Hauser L."/>
            <person name="Chang Y.J."/>
            <person name="Jeffries C.D."/>
            <person name="Rohde M."/>
            <person name="Spring S."/>
            <person name="Goker M."/>
            <person name="Wirth R."/>
            <person name="Woyke T."/>
            <person name="Bristow J."/>
            <person name="Eisen J.A."/>
            <person name="Markowitz V."/>
            <person name="Hugenholtz P."/>
            <person name="Klenk H.P."/>
            <person name="Kyrpides N.C."/>
        </authorList>
    </citation>
    <scope>NUCLEOTIDE SEQUENCE [LARGE SCALE GENOMIC DNA]</scope>
    <source>
        <strain evidence="2">DSM 14429 / JCM 11212 / NBRC 100878 / IC-017</strain>
    </source>
</reference>
<dbReference type="GeneID" id="9751253"/>
<dbReference type="PANTHER" id="PTHR38816:SF1">
    <property type="entry name" value="EXOSOME SUBUNIT"/>
    <property type="match status" value="1"/>
</dbReference>
<dbReference type="AlphaFoldDB" id="E1QTM7"/>
<dbReference type="InterPro" id="IPR022803">
    <property type="entry name" value="Ribosomal_uL5_dom_sf"/>
</dbReference>
<dbReference type="KEGG" id="vdi:Vdis_0336"/>
<reference evidence="2" key="2">
    <citation type="journal article" date="2010" name="Stand. Genomic Sci.">
        <title>Complete genome sequence of Vulcanisaeta distributa type strain (IC-017T).</title>
        <authorList>
            <person name="Mavromatis K."/>
            <person name="Sikorski J."/>
            <person name="Pabst E."/>
            <person name="Teshima H."/>
            <person name="Lapidus A."/>
            <person name="Lucas S."/>
            <person name="Nolan M."/>
            <person name="Glavina Del Rio T."/>
            <person name="Cheng J."/>
            <person name="Bruce D."/>
            <person name="Goodwin L."/>
            <person name="Pitluck S."/>
            <person name="Liolios K."/>
            <person name="Ivanova N."/>
            <person name="Mikhailova N."/>
            <person name="Pati A."/>
            <person name="Chen A."/>
            <person name="Palaniappan K."/>
            <person name="Land M."/>
            <person name="Hauser L."/>
            <person name="Chang Y."/>
            <person name="Jeffries C."/>
            <person name="Rohde M."/>
            <person name="Spring S."/>
            <person name="Goker M."/>
            <person name="Wirth R."/>
            <person name="Woyke T."/>
            <person name="Bristow J."/>
            <person name="Eisen J."/>
            <person name="Markowitz V."/>
            <person name="Hugenholtz P."/>
            <person name="Klenk H."/>
            <person name="Kyrpides N."/>
        </authorList>
    </citation>
    <scope>NUCLEOTIDE SEQUENCE [LARGE SCALE GENOMIC DNA]</scope>
    <source>
        <strain evidence="2">DSM 14429 / JCM 11212 / NBRC 100878 / IC-017</strain>
    </source>
</reference>
<keyword evidence="2" id="KW-1185">Reference proteome</keyword>
<evidence type="ECO:0008006" key="3">
    <source>
        <dbReference type="Google" id="ProtNLM"/>
    </source>
</evidence>
<evidence type="ECO:0000313" key="2">
    <source>
        <dbReference type="Proteomes" id="UP000006681"/>
    </source>
</evidence>
<dbReference type="Gene3D" id="3.30.1440.10">
    <property type="match status" value="1"/>
</dbReference>
<evidence type="ECO:0000313" key="1">
    <source>
        <dbReference type="EMBL" id="ADN49742.1"/>
    </source>
</evidence>
<dbReference type="InterPro" id="IPR002739">
    <property type="entry name" value="PAB1135-like"/>
</dbReference>
<dbReference type="SUPFAM" id="SSF55282">
    <property type="entry name" value="RL5-like"/>
    <property type="match status" value="1"/>
</dbReference>
<name>E1QTM7_VULDI</name>
<dbReference type="PANTHER" id="PTHR38816">
    <property type="entry name" value="EXOSOME SUBUNIT, DUF54 FAMILY-RELATED"/>
    <property type="match status" value="1"/>
</dbReference>
<dbReference type="HOGENOM" id="CLU_131306_1_0_2"/>
<dbReference type="RefSeq" id="WP_013335467.1">
    <property type="nucleotide sequence ID" value="NC_014537.1"/>
</dbReference>
<dbReference type="eggNOG" id="arCOG01042">
    <property type="taxonomic scope" value="Archaea"/>
</dbReference>
<proteinExistence type="predicted"/>